<gene>
    <name evidence="2" type="ORF">PHSY_006560</name>
</gene>
<protein>
    <submittedName>
        <fullName evidence="2">Uncharacterized protein</fullName>
    </submittedName>
</protein>
<dbReference type="HOGENOM" id="CLU_1741396_0_0_1"/>
<evidence type="ECO:0000313" key="2">
    <source>
        <dbReference type="EMBL" id="GAC98963.1"/>
    </source>
</evidence>
<feature type="region of interest" description="Disordered" evidence="1">
    <location>
        <begin position="121"/>
        <end position="150"/>
    </location>
</feature>
<dbReference type="EMBL" id="DF238822">
    <property type="protein sequence ID" value="GAC98963.1"/>
    <property type="molecule type" value="Genomic_DNA"/>
</dbReference>
<dbReference type="AlphaFoldDB" id="R9PC24"/>
<reference evidence="3" key="1">
    <citation type="journal article" date="2013" name="Genome Announc.">
        <title>Draft genome sequence of the basidiomycetous yeast-like fungus Pseudozyma hubeiensis SY62, which produces an abundant amount of the biosurfactant mannosylerythritol lipids.</title>
        <authorList>
            <person name="Konishi M."/>
            <person name="Hatada Y."/>
            <person name="Horiuchi J."/>
        </authorList>
    </citation>
    <scope>NUCLEOTIDE SEQUENCE [LARGE SCALE GENOMIC DNA]</scope>
    <source>
        <strain evidence="3">SY62</strain>
    </source>
</reference>
<accession>R9PC24</accession>
<sequence>MMLTTREEIQQQTGECVWLRYSVRSETASPALMFRVVDCQDFEIVTKNKAGSAGWSGRERVRLLARLALVERRSRWFGVVVDTSLEIASSSLLLHLSSTGTFVHHLFKVSSRTQPLPIIADRPIDRPKSARSSLRSSTPEGIISSSTICK</sequence>
<dbReference type="Proteomes" id="UP000014071">
    <property type="component" value="Unassembled WGS sequence"/>
</dbReference>
<keyword evidence="3" id="KW-1185">Reference proteome</keyword>
<feature type="compositionally biased region" description="Polar residues" evidence="1">
    <location>
        <begin position="130"/>
        <end position="150"/>
    </location>
</feature>
<proteinExistence type="predicted"/>
<organism evidence="2 3">
    <name type="scientific">Pseudozyma hubeiensis (strain SY62)</name>
    <name type="common">Yeast</name>
    <dbReference type="NCBI Taxonomy" id="1305764"/>
    <lineage>
        <taxon>Eukaryota</taxon>
        <taxon>Fungi</taxon>
        <taxon>Dikarya</taxon>
        <taxon>Basidiomycota</taxon>
        <taxon>Ustilaginomycotina</taxon>
        <taxon>Ustilaginomycetes</taxon>
        <taxon>Ustilaginales</taxon>
        <taxon>Ustilaginaceae</taxon>
        <taxon>Pseudozyma</taxon>
    </lineage>
</organism>
<name>R9PC24_PSEHS</name>
<evidence type="ECO:0000256" key="1">
    <source>
        <dbReference type="SAM" id="MobiDB-lite"/>
    </source>
</evidence>
<evidence type="ECO:0000313" key="3">
    <source>
        <dbReference type="Proteomes" id="UP000014071"/>
    </source>
</evidence>
<dbReference type="RefSeq" id="XP_012192550.1">
    <property type="nucleotide sequence ID" value="XM_012337160.1"/>
</dbReference>
<dbReference type="GeneID" id="24111829"/>